<sequence length="37" mass="4337">MFESSTCYRNIKSKHQIGLFEDPKATYIERGDNKICI</sequence>
<dbReference type="KEGG" id="gni:GNIT_0207"/>
<accession>G4QF17</accession>
<name>G4QF17_GLANF</name>
<evidence type="ECO:0000313" key="2">
    <source>
        <dbReference type="Proteomes" id="UP000009282"/>
    </source>
</evidence>
<reference evidence="1 2" key="1">
    <citation type="journal article" date="2011" name="J. Bacteriol.">
        <title>Complete genome sequence of seawater bacterium Glaciecola nitratireducens FR1064T.</title>
        <authorList>
            <person name="Bian F."/>
            <person name="Qin Q.L."/>
            <person name="Xie B.B."/>
            <person name="Shu Y.L."/>
            <person name="Zhang X.Y."/>
            <person name="Yu Y."/>
            <person name="Chen B."/>
            <person name="Chen X.L."/>
            <person name="Zhou B.C."/>
            <person name="Zhang Y.Z."/>
        </authorList>
    </citation>
    <scope>NUCLEOTIDE SEQUENCE [LARGE SCALE GENOMIC DNA]</scope>
    <source>
        <strain evidence="2">JCM 12485 / KCTC 12276 / FR1064</strain>
    </source>
</reference>
<dbReference type="Proteomes" id="UP000009282">
    <property type="component" value="Chromosome"/>
</dbReference>
<keyword evidence="2" id="KW-1185">Reference proteome</keyword>
<dbReference type="AlphaFoldDB" id="G4QF17"/>
<gene>
    <name evidence="1" type="ordered locus">GNIT_0207</name>
</gene>
<dbReference type="EMBL" id="CP003060">
    <property type="protein sequence ID" value="AEP28361.1"/>
    <property type="molecule type" value="Genomic_DNA"/>
</dbReference>
<proteinExistence type="predicted"/>
<dbReference type="STRING" id="1085623.GNIT_0207"/>
<organism evidence="1 2">
    <name type="scientific">Glaciecola nitratireducens (strain JCM 12485 / KCTC 12276 / FR1064)</name>
    <dbReference type="NCBI Taxonomy" id="1085623"/>
    <lineage>
        <taxon>Bacteria</taxon>
        <taxon>Pseudomonadati</taxon>
        <taxon>Pseudomonadota</taxon>
        <taxon>Gammaproteobacteria</taxon>
        <taxon>Alteromonadales</taxon>
        <taxon>Alteromonadaceae</taxon>
        <taxon>Brumicola</taxon>
    </lineage>
</organism>
<dbReference type="HOGENOM" id="CLU_3344124_0_0_6"/>
<evidence type="ECO:0000313" key="1">
    <source>
        <dbReference type="EMBL" id="AEP28361.1"/>
    </source>
</evidence>
<protein>
    <submittedName>
        <fullName evidence="1">Uncharacterized protein</fullName>
    </submittedName>
</protein>